<feature type="compositionally biased region" description="Basic residues" evidence="3">
    <location>
        <begin position="152"/>
        <end position="161"/>
    </location>
</feature>
<sequence>MVRKGAATTPETVRKVAATPPETPASMKRESEKGQRGRKRKKEEVGEKKEMVRSSPRLKTSSPTASSSNAKDNENAVGAAEIEDIRRLLGEEYYEVEAIRQKRFRKGKTEYLVKWQGWPETANTWEPYRNVKTCIDIIQEFEKSNASASGKSGKRGRGRPKRFTEEGEEEEEEEGEEEEEEAVAQLHDEEVADLEDEGKAGGGISKEGGTDVGATVSTQENEKTTDGQVKANNPPDRVEETQSASQKNGTETQKPACSASSGPAKENGTDRFLLVLEEESKMPVERKEDGPPSGSSKKRASGIGRHAKQKEEGDGQQQTKQSEENQQEKTAANGDGDAQADENNNNGNTNNQEGLGSLTSAFPHSSQFSSITHILKAISYSNRTSEDKPDVTVLFKAQRADGQEVVVDNKFLRLNYPILLIDFYEQHLRYSTAQ</sequence>
<dbReference type="PROSITE" id="PS00598">
    <property type="entry name" value="CHROMO_1"/>
    <property type="match status" value="1"/>
</dbReference>
<feature type="compositionally biased region" description="Low complexity" evidence="3">
    <location>
        <begin position="328"/>
        <end position="354"/>
    </location>
</feature>
<dbReference type="InterPro" id="IPR023779">
    <property type="entry name" value="Chromodomain_CS"/>
</dbReference>
<dbReference type="EMBL" id="GCKF01038563">
    <property type="protein sequence ID" value="JAG96100.1"/>
    <property type="molecule type" value="Transcribed_RNA"/>
</dbReference>
<evidence type="ECO:0000259" key="4">
    <source>
        <dbReference type="PROSITE" id="PS50013"/>
    </source>
</evidence>
<feature type="compositionally biased region" description="Basic and acidic residues" evidence="3">
    <location>
        <begin position="278"/>
        <end position="290"/>
    </location>
</feature>
<keyword evidence="2" id="KW-0539">Nucleus</keyword>
<dbReference type="SUPFAM" id="SSF54160">
    <property type="entry name" value="Chromo domain-like"/>
    <property type="match status" value="1"/>
</dbReference>
<dbReference type="SMART" id="SM00300">
    <property type="entry name" value="ChSh"/>
    <property type="match status" value="1"/>
</dbReference>
<dbReference type="InterPro" id="IPR000953">
    <property type="entry name" value="Chromo/chromo_shadow_dom"/>
</dbReference>
<evidence type="ECO:0000256" key="3">
    <source>
        <dbReference type="SAM" id="MobiDB-lite"/>
    </source>
</evidence>
<organism evidence="5">
    <name type="scientific">Araucaria cunninghamii</name>
    <name type="common">Hoop pine</name>
    <name type="synonym">Moreton Bay pine</name>
    <dbReference type="NCBI Taxonomy" id="56994"/>
    <lineage>
        <taxon>Eukaryota</taxon>
        <taxon>Viridiplantae</taxon>
        <taxon>Streptophyta</taxon>
        <taxon>Embryophyta</taxon>
        <taxon>Tracheophyta</taxon>
        <taxon>Spermatophyta</taxon>
        <taxon>Pinopsida</taxon>
        <taxon>Pinidae</taxon>
        <taxon>Conifers II</taxon>
        <taxon>Araucariales</taxon>
        <taxon>Araucariaceae</taxon>
        <taxon>Araucaria</taxon>
    </lineage>
</organism>
<dbReference type="Pfam" id="PF00385">
    <property type="entry name" value="Chromo"/>
    <property type="match status" value="1"/>
</dbReference>
<feature type="compositionally biased region" description="Basic residues" evidence="3">
    <location>
        <begin position="296"/>
        <end position="308"/>
    </location>
</feature>
<feature type="region of interest" description="Disordered" evidence="3">
    <location>
        <begin position="141"/>
        <end position="361"/>
    </location>
</feature>
<dbReference type="CDD" id="cd00024">
    <property type="entry name" value="CD_CSD"/>
    <property type="match status" value="1"/>
</dbReference>
<evidence type="ECO:0000256" key="2">
    <source>
        <dbReference type="ARBA" id="ARBA00023242"/>
    </source>
</evidence>
<feature type="compositionally biased region" description="Polar residues" evidence="3">
    <location>
        <begin position="57"/>
        <end position="70"/>
    </location>
</feature>
<accession>A0A0D6R2H3</accession>
<feature type="compositionally biased region" description="Basic and acidic residues" evidence="3">
    <location>
        <begin position="42"/>
        <end position="52"/>
    </location>
</feature>
<dbReference type="InterPro" id="IPR008251">
    <property type="entry name" value="Chromo_shadow_dom"/>
</dbReference>
<feature type="compositionally biased region" description="Polar residues" evidence="3">
    <location>
        <begin position="241"/>
        <end position="261"/>
    </location>
</feature>
<dbReference type="GO" id="GO:0031507">
    <property type="term" value="P:heterochromatin formation"/>
    <property type="evidence" value="ECO:0007669"/>
    <property type="project" value="InterPro"/>
</dbReference>
<dbReference type="GO" id="GO:0000792">
    <property type="term" value="C:heterochromatin"/>
    <property type="evidence" value="ECO:0007669"/>
    <property type="project" value="UniProtKB-ARBA"/>
</dbReference>
<feature type="domain" description="Chromo" evidence="4">
    <location>
        <begin position="94"/>
        <end position="153"/>
    </location>
</feature>
<dbReference type="PANTHER" id="PTHR47240">
    <property type="entry name" value="CHROMO DOMAIN-CONTAINING PROTEIN LHP1"/>
    <property type="match status" value="1"/>
</dbReference>
<protein>
    <recommendedName>
        <fullName evidence="4">Chromo domain-containing protein</fullName>
    </recommendedName>
</protein>
<comment type="subcellular location">
    <subcellularLocation>
        <location evidence="1">Nucleus</location>
    </subcellularLocation>
</comment>
<dbReference type="InterPro" id="IPR023780">
    <property type="entry name" value="Chromo_domain"/>
</dbReference>
<dbReference type="PROSITE" id="PS50013">
    <property type="entry name" value="CHROMO_2"/>
    <property type="match status" value="1"/>
</dbReference>
<proteinExistence type="predicted"/>
<dbReference type="PRINTS" id="PR00504">
    <property type="entry name" value="CHROMODOMAIN"/>
</dbReference>
<dbReference type="GO" id="GO:0005634">
    <property type="term" value="C:nucleus"/>
    <property type="evidence" value="ECO:0007669"/>
    <property type="project" value="UniProtKB-SubCell"/>
</dbReference>
<dbReference type="SMART" id="SM00298">
    <property type="entry name" value="CHROMO"/>
    <property type="match status" value="1"/>
</dbReference>
<feature type="region of interest" description="Disordered" evidence="3">
    <location>
        <begin position="1"/>
        <end position="79"/>
    </location>
</feature>
<dbReference type="Gene3D" id="2.40.50.40">
    <property type="match status" value="2"/>
</dbReference>
<name>A0A0D6R2H3_ARACU</name>
<dbReference type="InterPro" id="IPR016197">
    <property type="entry name" value="Chromo-like_dom_sf"/>
</dbReference>
<reference evidence="5" key="1">
    <citation type="submission" date="2015-03" db="EMBL/GenBank/DDBJ databases">
        <title>A transcriptome of Araucaria cunninghamii, an australian fine timber species.</title>
        <authorList>
            <person name="Jing Yi C.J.Y."/>
            <person name="Yin San L.Y.S."/>
            <person name="Abdul Karim S.S."/>
            <person name="Wan Azmi N.N."/>
            <person name="Hercus R.R."/>
            <person name="Croft L.L."/>
        </authorList>
    </citation>
    <scope>NUCLEOTIDE SEQUENCE</scope>
    <source>
        <strain evidence="5">MI0301</strain>
        <tissue evidence="5">Leaf</tissue>
    </source>
</reference>
<dbReference type="AlphaFoldDB" id="A0A0D6R2H3"/>
<dbReference type="InterPro" id="IPR017984">
    <property type="entry name" value="Chromo_dom_subgr"/>
</dbReference>
<evidence type="ECO:0000256" key="1">
    <source>
        <dbReference type="ARBA" id="ARBA00004123"/>
    </source>
</evidence>
<dbReference type="PANTHER" id="PTHR47240:SF2">
    <property type="entry name" value="CHROMO DOMAIN-CONTAINING PROTEIN LHP1"/>
    <property type="match status" value="1"/>
</dbReference>
<feature type="compositionally biased region" description="Acidic residues" evidence="3">
    <location>
        <begin position="166"/>
        <end position="182"/>
    </location>
</feature>
<dbReference type="InterPro" id="IPR044251">
    <property type="entry name" value="LHP1-like"/>
</dbReference>
<evidence type="ECO:0000313" key="5">
    <source>
        <dbReference type="EMBL" id="JAG96100.1"/>
    </source>
</evidence>